<evidence type="ECO:0000256" key="1">
    <source>
        <dbReference type="ARBA" id="ARBA00022723"/>
    </source>
</evidence>
<dbReference type="PANTHER" id="PTHR35848:SF6">
    <property type="entry name" value="CUPIN TYPE-2 DOMAIN-CONTAINING PROTEIN"/>
    <property type="match status" value="1"/>
</dbReference>
<dbReference type="Pfam" id="PF07883">
    <property type="entry name" value="Cupin_2"/>
    <property type="match status" value="1"/>
</dbReference>
<protein>
    <submittedName>
        <fullName evidence="3">Cupin 2, conserved barrel domain protein</fullName>
    </submittedName>
</protein>
<keyword evidence="4" id="KW-1185">Reference proteome</keyword>
<dbReference type="InterPro" id="IPR013096">
    <property type="entry name" value="Cupin_2"/>
</dbReference>
<evidence type="ECO:0000313" key="3">
    <source>
        <dbReference type="EMBL" id="AEM41119.1"/>
    </source>
</evidence>
<evidence type="ECO:0000313" key="4">
    <source>
        <dbReference type="Proteomes" id="UP000000692"/>
    </source>
</evidence>
<reference evidence="3 4" key="1">
    <citation type="journal article" date="2011" name="J. Bacteriol.">
        <title>Complete genome sequence of the industrial strain Ketogulonicigenium vulgare WSH-001.</title>
        <authorList>
            <person name="Liu L."/>
            <person name="Li Y."/>
            <person name="Zhang J."/>
            <person name="Zhou Z."/>
            <person name="Liu J."/>
            <person name="Li X."/>
            <person name="Zhou J."/>
            <person name="Du G."/>
            <person name="Wang L."/>
            <person name="Chen J."/>
        </authorList>
    </citation>
    <scope>NUCLEOTIDE SEQUENCE [LARGE SCALE GENOMIC DNA]</scope>
    <source>
        <strain evidence="3 4">WSH-001</strain>
    </source>
</reference>
<dbReference type="Proteomes" id="UP000000692">
    <property type="component" value="Chromosome"/>
</dbReference>
<evidence type="ECO:0000259" key="2">
    <source>
        <dbReference type="Pfam" id="PF07883"/>
    </source>
</evidence>
<feature type="domain" description="Cupin type-2" evidence="2">
    <location>
        <begin position="52"/>
        <end position="123"/>
    </location>
</feature>
<dbReference type="RefSeq" id="WP_013384583.1">
    <property type="nucleotide sequence ID" value="NC_017384.1"/>
</dbReference>
<keyword evidence="1" id="KW-0479">Metal-binding</keyword>
<dbReference type="GO" id="GO:0046872">
    <property type="term" value="F:metal ion binding"/>
    <property type="evidence" value="ECO:0007669"/>
    <property type="project" value="UniProtKB-KW"/>
</dbReference>
<dbReference type="PANTHER" id="PTHR35848">
    <property type="entry name" value="OXALATE-BINDING PROTEIN"/>
    <property type="match status" value="1"/>
</dbReference>
<name>F9Y7Z3_KETVW</name>
<dbReference type="InterPro" id="IPR011051">
    <property type="entry name" value="RmlC_Cupin_sf"/>
</dbReference>
<proteinExistence type="predicted"/>
<accession>F9Y7Z3</accession>
<gene>
    <name evidence="3" type="ordered locus">KVU_1280</name>
</gene>
<dbReference type="EMBL" id="CP002018">
    <property type="protein sequence ID" value="AEM41119.1"/>
    <property type="molecule type" value="Genomic_DNA"/>
</dbReference>
<dbReference type="Gene3D" id="2.60.120.10">
    <property type="entry name" value="Jelly Rolls"/>
    <property type="match status" value="1"/>
</dbReference>
<dbReference type="InterPro" id="IPR014710">
    <property type="entry name" value="RmlC-like_jellyroll"/>
</dbReference>
<sequence>MTTTETPPAGGALVRQLADAASYWQPVPANGYVTCIMTDADVGAETPFGVGMQTIAPGGCFVRPHAHDKNEEVIHFVSGTGRIELDDGAEVHRGTPGTTVYIGKNRRHSFVNDGDQPLTFFWLLMPAGLEPFFAAIGRPRAAGEPAPAPFPRPENVAQIEAQTVFAPPKA</sequence>
<dbReference type="AlphaFoldDB" id="F9Y7Z3"/>
<organism evidence="3 4">
    <name type="scientific">Ketogulonicigenium vulgare (strain WSH-001)</name>
    <dbReference type="NCBI Taxonomy" id="759362"/>
    <lineage>
        <taxon>Bacteria</taxon>
        <taxon>Pseudomonadati</taxon>
        <taxon>Pseudomonadota</taxon>
        <taxon>Alphaproteobacteria</taxon>
        <taxon>Rhodobacterales</taxon>
        <taxon>Roseobacteraceae</taxon>
        <taxon>Ketogulonicigenium</taxon>
    </lineage>
</organism>
<dbReference type="OrthoDB" id="9798709at2"/>
<dbReference type="KEGG" id="kvl:KVU_1280"/>
<dbReference type="HOGENOM" id="CLU_1624118_0_0_5"/>
<dbReference type="InterPro" id="IPR051610">
    <property type="entry name" value="GPI/OXD"/>
</dbReference>
<dbReference type="PATRIC" id="fig|759362.5.peg.1316"/>
<dbReference type="eggNOG" id="COG3837">
    <property type="taxonomic scope" value="Bacteria"/>
</dbReference>
<dbReference type="SUPFAM" id="SSF51182">
    <property type="entry name" value="RmlC-like cupins"/>
    <property type="match status" value="1"/>
</dbReference>